<evidence type="ECO:0000256" key="2">
    <source>
        <dbReference type="SAM" id="Phobius"/>
    </source>
</evidence>
<evidence type="ECO:0000313" key="4">
    <source>
        <dbReference type="Proteomes" id="UP001153069"/>
    </source>
</evidence>
<feature type="transmembrane region" description="Helical" evidence="2">
    <location>
        <begin position="20"/>
        <end position="38"/>
    </location>
</feature>
<protein>
    <submittedName>
        <fullName evidence="3">Uncharacterized protein</fullName>
    </submittedName>
</protein>
<accession>A0A9N8DDM4</accession>
<feature type="compositionally biased region" description="Low complexity" evidence="1">
    <location>
        <begin position="164"/>
        <end position="185"/>
    </location>
</feature>
<keyword evidence="2" id="KW-1133">Transmembrane helix</keyword>
<proteinExistence type="predicted"/>
<dbReference type="EMBL" id="CAICTM010000098">
    <property type="protein sequence ID" value="CAB9501063.1"/>
    <property type="molecule type" value="Genomic_DNA"/>
</dbReference>
<name>A0A9N8DDM4_9STRA</name>
<feature type="region of interest" description="Disordered" evidence="1">
    <location>
        <begin position="328"/>
        <end position="354"/>
    </location>
</feature>
<evidence type="ECO:0000256" key="1">
    <source>
        <dbReference type="SAM" id="MobiDB-lite"/>
    </source>
</evidence>
<feature type="transmembrane region" description="Helical" evidence="2">
    <location>
        <begin position="550"/>
        <end position="571"/>
    </location>
</feature>
<feature type="region of interest" description="Disordered" evidence="1">
    <location>
        <begin position="151"/>
        <end position="205"/>
    </location>
</feature>
<evidence type="ECO:0000313" key="3">
    <source>
        <dbReference type="EMBL" id="CAB9501063.1"/>
    </source>
</evidence>
<keyword evidence="2" id="KW-0812">Transmembrane</keyword>
<feature type="transmembrane region" description="Helical" evidence="2">
    <location>
        <begin position="222"/>
        <end position="244"/>
    </location>
</feature>
<sequence length="616" mass="67368">MDTLVYDIRGPTTVHLQHELFLLCSMTLLTASSLQLVYTDSFGLLGDALFIGATSLWLSRYILIRWIATWDVSTSAHPTITGILSRFITTHIMAGQYFDRPTAGLMEDDKHASSTFELPTVIAVWEFCRVRILFPILRRQKFLQEKAGFSSRGELSSGDDKGSNHNSSSSNTSSHNNPNNTNLTSGTVNKTKKGSDSGINDLTSGHRLSPAAQKVIRSFTIAFNHIAPAVHVCIPVCILFFYAWQLRLPFSNQLNPFSSSSTCGATIHDATTSTNGLQQGGSSDSTTFDIFLVLSCPTILSLLLFNRLVNPFPDLVAGSNVLKAVRNEAKTHGGSSSKPLKTKAQKESQDGSWTEQNKNIVAQNRLRLFVTVGLLRTMENLFVAVLLPRTAFACNTTGHCQEGIQVWQLPSLLYPAGSAYRGDVCANSSIDWKSLFFAGISVVYCSVILLLAQAITLNGSYLAVTGYICGEWTEVTSAPTSGPTPSQWDPKRRYKKGDVVVVNRPFSYPRRQVLYKATSNSPEGKPFDVYLRAVNEMFRNELGHPSTSRLLAYGIVGYIMFIGVLILDFVVTSVVSDSSHGKLLTLVGNIVACYGAVRVGLARSSEISKIAKEVGQ</sequence>
<dbReference type="AlphaFoldDB" id="A0A9N8DDM4"/>
<comment type="caution">
    <text evidence="3">The sequence shown here is derived from an EMBL/GenBank/DDBJ whole genome shotgun (WGS) entry which is preliminary data.</text>
</comment>
<dbReference type="OrthoDB" id="46355at2759"/>
<feature type="transmembrane region" description="Helical" evidence="2">
    <location>
        <begin position="290"/>
        <end position="309"/>
    </location>
</feature>
<feature type="transmembrane region" description="Helical" evidence="2">
    <location>
        <begin position="435"/>
        <end position="455"/>
    </location>
</feature>
<keyword evidence="4" id="KW-1185">Reference proteome</keyword>
<reference evidence="3" key="1">
    <citation type="submission" date="2020-06" db="EMBL/GenBank/DDBJ databases">
        <authorList>
            <consortium name="Plant Systems Biology data submission"/>
        </authorList>
    </citation>
    <scope>NUCLEOTIDE SEQUENCE</scope>
    <source>
        <strain evidence="3">D6</strain>
    </source>
</reference>
<dbReference type="Proteomes" id="UP001153069">
    <property type="component" value="Unassembled WGS sequence"/>
</dbReference>
<organism evidence="3 4">
    <name type="scientific">Seminavis robusta</name>
    <dbReference type="NCBI Taxonomy" id="568900"/>
    <lineage>
        <taxon>Eukaryota</taxon>
        <taxon>Sar</taxon>
        <taxon>Stramenopiles</taxon>
        <taxon>Ochrophyta</taxon>
        <taxon>Bacillariophyta</taxon>
        <taxon>Bacillariophyceae</taxon>
        <taxon>Bacillariophycidae</taxon>
        <taxon>Naviculales</taxon>
        <taxon>Naviculaceae</taxon>
        <taxon>Seminavis</taxon>
    </lineage>
</organism>
<feature type="transmembrane region" description="Helical" evidence="2">
    <location>
        <begin position="44"/>
        <end position="63"/>
    </location>
</feature>
<feature type="transmembrane region" description="Helical" evidence="2">
    <location>
        <begin position="583"/>
        <end position="601"/>
    </location>
</feature>
<gene>
    <name evidence="3" type="ORF">SEMRO_99_G050720.1</name>
</gene>
<keyword evidence="2" id="KW-0472">Membrane</keyword>